<keyword evidence="5 8" id="KW-1133">Transmembrane helix</keyword>
<dbReference type="InterPro" id="IPR003663">
    <property type="entry name" value="Sugar/inositol_transpt"/>
</dbReference>
<dbReference type="InterPro" id="IPR020846">
    <property type="entry name" value="MFS_dom"/>
</dbReference>
<feature type="transmembrane region" description="Helical" evidence="8">
    <location>
        <begin position="348"/>
        <end position="367"/>
    </location>
</feature>
<dbReference type="InterPro" id="IPR005828">
    <property type="entry name" value="MFS_sugar_transport-like"/>
</dbReference>
<dbReference type="PANTHER" id="PTHR48022:SF51">
    <property type="entry name" value="ALPHA-GLUCOSIDE TRANSPORTER, PUTATIVE (AFU_ORTHOLOGUE AFUA_6G11920)-RELATED"/>
    <property type="match status" value="1"/>
</dbReference>
<evidence type="ECO:0000313" key="11">
    <source>
        <dbReference type="Proteomes" id="UP001610446"/>
    </source>
</evidence>
<evidence type="ECO:0000259" key="9">
    <source>
        <dbReference type="PROSITE" id="PS50850"/>
    </source>
</evidence>
<keyword evidence="3 7" id="KW-0813">Transport</keyword>
<feature type="transmembrane region" description="Helical" evidence="8">
    <location>
        <begin position="474"/>
        <end position="493"/>
    </location>
</feature>
<protein>
    <submittedName>
        <fullName evidence="10">General substrate transporter</fullName>
    </submittedName>
</protein>
<evidence type="ECO:0000313" key="10">
    <source>
        <dbReference type="EMBL" id="KAL2836417.1"/>
    </source>
</evidence>
<dbReference type="PANTHER" id="PTHR48022">
    <property type="entry name" value="PLASTIDIC GLUCOSE TRANSPORTER 4"/>
    <property type="match status" value="1"/>
</dbReference>
<organism evidence="10 11">
    <name type="scientific">Aspergillus pseudoustus</name>
    <dbReference type="NCBI Taxonomy" id="1810923"/>
    <lineage>
        <taxon>Eukaryota</taxon>
        <taxon>Fungi</taxon>
        <taxon>Dikarya</taxon>
        <taxon>Ascomycota</taxon>
        <taxon>Pezizomycotina</taxon>
        <taxon>Eurotiomycetes</taxon>
        <taxon>Eurotiomycetidae</taxon>
        <taxon>Eurotiales</taxon>
        <taxon>Aspergillaceae</taxon>
        <taxon>Aspergillus</taxon>
        <taxon>Aspergillus subgen. Nidulantes</taxon>
    </lineage>
</organism>
<feature type="transmembrane region" description="Helical" evidence="8">
    <location>
        <begin position="228"/>
        <end position="253"/>
    </location>
</feature>
<feature type="transmembrane region" description="Helical" evidence="8">
    <location>
        <begin position="55"/>
        <end position="72"/>
    </location>
</feature>
<evidence type="ECO:0000256" key="5">
    <source>
        <dbReference type="ARBA" id="ARBA00022989"/>
    </source>
</evidence>
<comment type="similarity">
    <text evidence="2 7">Belongs to the major facilitator superfamily. Sugar transporter (TC 2.A.1.1) family.</text>
</comment>
<feature type="transmembrane region" description="Helical" evidence="8">
    <location>
        <begin position="187"/>
        <end position="208"/>
    </location>
</feature>
<comment type="caution">
    <text evidence="10">The sequence shown here is derived from an EMBL/GenBank/DDBJ whole genome shotgun (WGS) entry which is preliminary data.</text>
</comment>
<feature type="transmembrane region" description="Helical" evidence="8">
    <location>
        <begin position="104"/>
        <end position="127"/>
    </location>
</feature>
<feature type="transmembrane region" description="Helical" evidence="8">
    <location>
        <begin position="405"/>
        <end position="428"/>
    </location>
</feature>
<dbReference type="InterPro" id="IPR036259">
    <property type="entry name" value="MFS_trans_sf"/>
</dbReference>
<dbReference type="PROSITE" id="PS50850">
    <property type="entry name" value="MFS"/>
    <property type="match status" value="1"/>
</dbReference>
<keyword evidence="4 8" id="KW-0812">Transmembrane</keyword>
<dbReference type="Gene3D" id="1.20.1250.20">
    <property type="entry name" value="MFS general substrate transporter like domains"/>
    <property type="match status" value="1"/>
</dbReference>
<keyword evidence="6 8" id="KW-0472">Membrane</keyword>
<sequence length="524" mass="56946">MAIEKSADHANIETVRRADSADAEVVDPRAKSALVNDNIFEHEQTVLHIIRGHPVLIWWAFFFSVSAIGWGFDAQVNGAVLSIPSFRRDFGEHYEGDFVVPAPWLSAFNSISSVGQFFGGFLCSTIADRVGRRLALAVGVIISCAGIFGEIFSTAKAAFLISKLILGVGLGFYLTIGPLYSSEVSPVVLRGITTAGVNLGIVIGQLLSNAAIRGFGERGDRWAYRGPFAIQFFFVAFLAVGLPFSVESPWYLVRREKIDEARRALQRLYGAGTDVETKLVAIQMTVAQDLATKESKWSDAVRGVNRLRTLISCGVFVCQHLVGIIFVLGFSSYFFQLAGLPTERSFDLGVGVTACGVVGTIISWTIVNRLGRRIIFNSGMAILSTINLLIGILDVVPTSGASWTQAALTVVWAFFYQVSIGAVAFVLLGETSSPSLRAKTTAMATATQSVFGIVMNIVIPYMVNPNEANMQGKVGFVFGGLGVLATVLCYLYIPDLKDRTFEEIDVMFENRVPPRKMGGYVIEH</sequence>
<evidence type="ECO:0000256" key="2">
    <source>
        <dbReference type="ARBA" id="ARBA00010992"/>
    </source>
</evidence>
<evidence type="ECO:0000256" key="1">
    <source>
        <dbReference type="ARBA" id="ARBA00004141"/>
    </source>
</evidence>
<comment type="subcellular location">
    <subcellularLocation>
        <location evidence="1">Membrane</location>
        <topology evidence="1">Multi-pass membrane protein</topology>
    </subcellularLocation>
</comment>
<evidence type="ECO:0000256" key="4">
    <source>
        <dbReference type="ARBA" id="ARBA00022692"/>
    </source>
</evidence>
<name>A0ABR4J9L0_9EURO</name>
<evidence type="ECO:0000256" key="6">
    <source>
        <dbReference type="ARBA" id="ARBA00023136"/>
    </source>
</evidence>
<accession>A0ABR4J9L0</accession>
<keyword evidence="11" id="KW-1185">Reference proteome</keyword>
<evidence type="ECO:0000256" key="7">
    <source>
        <dbReference type="RuleBase" id="RU003346"/>
    </source>
</evidence>
<feature type="transmembrane region" description="Helical" evidence="8">
    <location>
        <begin position="310"/>
        <end position="336"/>
    </location>
</feature>
<feature type="domain" description="Major facilitator superfamily (MFS) profile" evidence="9">
    <location>
        <begin position="59"/>
        <end position="497"/>
    </location>
</feature>
<dbReference type="Pfam" id="PF00083">
    <property type="entry name" value="Sugar_tr"/>
    <property type="match status" value="1"/>
</dbReference>
<dbReference type="Proteomes" id="UP001610446">
    <property type="component" value="Unassembled WGS sequence"/>
</dbReference>
<feature type="transmembrane region" description="Helical" evidence="8">
    <location>
        <begin position="134"/>
        <end position="152"/>
    </location>
</feature>
<dbReference type="PROSITE" id="PS00217">
    <property type="entry name" value="SUGAR_TRANSPORT_2"/>
    <property type="match status" value="1"/>
</dbReference>
<dbReference type="InterPro" id="IPR005829">
    <property type="entry name" value="Sugar_transporter_CS"/>
</dbReference>
<proteinExistence type="inferred from homology"/>
<dbReference type="SUPFAM" id="SSF103473">
    <property type="entry name" value="MFS general substrate transporter"/>
    <property type="match status" value="1"/>
</dbReference>
<gene>
    <name evidence="10" type="ORF">BJY01DRAFT_238286</name>
</gene>
<dbReference type="EMBL" id="JBFXLU010000179">
    <property type="protein sequence ID" value="KAL2836417.1"/>
    <property type="molecule type" value="Genomic_DNA"/>
</dbReference>
<feature type="transmembrane region" description="Helical" evidence="8">
    <location>
        <begin position="374"/>
        <end position="393"/>
    </location>
</feature>
<dbReference type="NCBIfam" id="TIGR00879">
    <property type="entry name" value="SP"/>
    <property type="match status" value="1"/>
</dbReference>
<feature type="transmembrane region" description="Helical" evidence="8">
    <location>
        <begin position="158"/>
        <end position="180"/>
    </location>
</feature>
<evidence type="ECO:0000256" key="8">
    <source>
        <dbReference type="SAM" id="Phobius"/>
    </source>
</evidence>
<evidence type="ECO:0000256" key="3">
    <source>
        <dbReference type="ARBA" id="ARBA00022448"/>
    </source>
</evidence>
<dbReference type="InterPro" id="IPR050360">
    <property type="entry name" value="MFS_Sugar_Transporters"/>
</dbReference>
<feature type="transmembrane region" description="Helical" evidence="8">
    <location>
        <begin position="440"/>
        <end position="462"/>
    </location>
</feature>
<reference evidence="10 11" key="1">
    <citation type="submission" date="2024-07" db="EMBL/GenBank/DDBJ databases">
        <title>Section-level genome sequencing and comparative genomics of Aspergillus sections Usti and Cavernicolus.</title>
        <authorList>
            <consortium name="Lawrence Berkeley National Laboratory"/>
            <person name="Nybo J.L."/>
            <person name="Vesth T.C."/>
            <person name="Theobald S."/>
            <person name="Frisvad J.C."/>
            <person name="Larsen T.O."/>
            <person name="Kjaerboelling I."/>
            <person name="Rothschild-Mancinelli K."/>
            <person name="Lyhne E.K."/>
            <person name="Kogle M.E."/>
            <person name="Barry K."/>
            <person name="Clum A."/>
            <person name="Na H."/>
            <person name="Ledsgaard L."/>
            <person name="Lin J."/>
            <person name="Lipzen A."/>
            <person name="Kuo A."/>
            <person name="Riley R."/>
            <person name="Mondo S."/>
            <person name="Labutti K."/>
            <person name="Haridas S."/>
            <person name="Pangalinan J."/>
            <person name="Salamov A.A."/>
            <person name="Simmons B.A."/>
            <person name="Magnuson J.K."/>
            <person name="Chen J."/>
            <person name="Drula E."/>
            <person name="Henrissat B."/>
            <person name="Wiebenga A."/>
            <person name="Lubbers R.J."/>
            <person name="Gomes A.C."/>
            <person name="Makela M.R."/>
            <person name="Stajich J."/>
            <person name="Grigoriev I.V."/>
            <person name="Mortensen U.H."/>
            <person name="De Vries R.P."/>
            <person name="Baker S.E."/>
            <person name="Andersen M.R."/>
        </authorList>
    </citation>
    <scope>NUCLEOTIDE SEQUENCE [LARGE SCALE GENOMIC DNA]</scope>
    <source>
        <strain evidence="10 11">CBS 123904</strain>
    </source>
</reference>